<name>A0A7T2U7X9_9BURK</name>
<reference evidence="2 3" key="1">
    <citation type="submission" date="2020-12" db="EMBL/GenBank/DDBJ databases">
        <title>FDA dAtabase for Regulatory Grade micrObial Sequences (FDA-ARGOS): Supporting development and validation of Infectious Disease Dx tests.</title>
        <authorList>
            <person name="Nelson B."/>
            <person name="Plummer A."/>
            <person name="Tallon L."/>
            <person name="Sadzewicz L."/>
            <person name="Zhao X."/>
            <person name="Boylan J."/>
            <person name="Ott S."/>
            <person name="Bowen H."/>
            <person name="Vavikolanu K."/>
            <person name="Mehta A."/>
            <person name="Aluvathingal J."/>
            <person name="Nadendla S."/>
            <person name="Myers T."/>
            <person name="Yan Y."/>
            <person name="Sichtig H."/>
        </authorList>
    </citation>
    <scope>NUCLEOTIDE SEQUENCE [LARGE SCALE GENOMIC DNA]</scope>
    <source>
        <strain evidence="2 3">FDAARGOS_899</strain>
    </source>
</reference>
<dbReference type="RefSeq" id="WP_144411884.1">
    <property type="nucleotide sequence ID" value="NZ_CP013382.1"/>
</dbReference>
<gene>
    <name evidence="2" type="ORF">I6G56_23090</name>
</gene>
<organism evidence="2 3">
    <name type="scientific">Burkholderia humptydooensis</name>
    <dbReference type="NCBI Taxonomy" id="430531"/>
    <lineage>
        <taxon>Bacteria</taxon>
        <taxon>Pseudomonadati</taxon>
        <taxon>Pseudomonadota</taxon>
        <taxon>Betaproteobacteria</taxon>
        <taxon>Burkholderiales</taxon>
        <taxon>Burkholderiaceae</taxon>
        <taxon>Burkholderia</taxon>
        <taxon>pseudomallei group</taxon>
    </lineage>
</organism>
<feature type="region of interest" description="Disordered" evidence="1">
    <location>
        <begin position="19"/>
        <end position="39"/>
    </location>
</feature>
<proteinExistence type="predicted"/>
<dbReference type="AlphaFoldDB" id="A0A7T2U7X9"/>
<dbReference type="EMBL" id="CP065687">
    <property type="protein sequence ID" value="QPS47327.1"/>
    <property type="molecule type" value="Genomic_DNA"/>
</dbReference>
<accession>A0A7T2U7X9</accession>
<evidence type="ECO:0000313" key="2">
    <source>
        <dbReference type="EMBL" id="QPS47327.1"/>
    </source>
</evidence>
<protein>
    <submittedName>
        <fullName evidence="2">Uncharacterized protein</fullName>
    </submittedName>
</protein>
<dbReference type="KEGG" id="bhg:I6G56_23090"/>
<evidence type="ECO:0000313" key="3">
    <source>
        <dbReference type="Proteomes" id="UP000594943"/>
    </source>
</evidence>
<dbReference type="Proteomes" id="UP000594943">
    <property type="component" value="Chromosome 2"/>
</dbReference>
<sequence length="91" mass="10251">MEAGIRGIASATIERRRALAEAEKRGPHRTPHARPFEQRSMRGFPILSCRTAAYCGQSERCDATLRNNFLQKLKKPPEPALQGSAKRFDEL</sequence>
<evidence type="ECO:0000256" key="1">
    <source>
        <dbReference type="SAM" id="MobiDB-lite"/>
    </source>
</evidence>